<evidence type="ECO:0000256" key="1">
    <source>
        <dbReference type="SAM" id="Phobius"/>
    </source>
</evidence>
<evidence type="ECO:0000313" key="3">
    <source>
        <dbReference type="EMBL" id="KFZ28051.1"/>
    </source>
</evidence>
<dbReference type="RefSeq" id="WP_034733431.1">
    <property type="nucleotide sequence ID" value="NZ_JPIN01000012.1"/>
</dbReference>
<dbReference type="STRING" id="1517416.IDAT_10685"/>
<dbReference type="Pfam" id="PF11127">
    <property type="entry name" value="YgaP-like_TM"/>
    <property type="match status" value="1"/>
</dbReference>
<evidence type="ECO:0000259" key="2">
    <source>
        <dbReference type="Pfam" id="PF11127"/>
    </source>
</evidence>
<feature type="transmembrane region" description="Helical" evidence="1">
    <location>
        <begin position="7"/>
        <end position="24"/>
    </location>
</feature>
<proteinExistence type="predicted"/>
<evidence type="ECO:0000313" key="4">
    <source>
        <dbReference type="Proteomes" id="UP000053718"/>
    </source>
</evidence>
<keyword evidence="4" id="KW-1185">Reference proteome</keyword>
<dbReference type="AlphaFoldDB" id="A0A094J634"/>
<organism evidence="3 4">
    <name type="scientific">Pseudidiomarina atlantica</name>
    <dbReference type="NCBI Taxonomy" id="1517416"/>
    <lineage>
        <taxon>Bacteria</taxon>
        <taxon>Pseudomonadati</taxon>
        <taxon>Pseudomonadota</taxon>
        <taxon>Gammaproteobacteria</taxon>
        <taxon>Alteromonadales</taxon>
        <taxon>Idiomarinaceae</taxon>
        <taxon>Pseudidiomarina</taxon>
    </lineage>
</organism>
<protein>
    <submittedName>
        <fullName evidence="3">Membrane protein</fullName>
    </submittedName>
</protein>
<comment type="caution">
    <text evidence="3">The sequence shown here is derived from an EMBL/GenBank/DDBJ whole genome shotgun (WGS) entry which is preliminary data.</text>
</comment>
<dbReference type="Proteomes" id="UP000053718">
    <property type="component" value="Unassembled WGS sequence"/>
</dbReference>
<keyword evidence="1" id="KW-1133">Transmembrane helix</keyword>
<sequence>MGNVGTIDRIIRIIIGVALIAWSLSAGNLWWIAGAIIVATGVFKFCGLYKVLGINTCGKSSTS</sequence>
<dbReference type="InterPro" id="IPR021309">
    <property type="entry name" value="YgaP-like_TM"/>
</dbReference>
<gene>
    <name evidence="3" type="ORF">IDAT_10685</name>
</gene>
<dbReference type="EMBL" id="JPIN01000012">
    <property type="protein sequence ID" value="KFZ28051.1"/>
    <property type="molecule type" value="Genomic_DNA"/>
</dbReference>
<accession>A0A094J634</accession>
<name>A0A094J634_9GAMM</name>
<reference evidence="3 4" key="1">
    <citation type="submission" date="2014-06" db="EMBL/GenBank/DDBJ databases">
        <title>Draft genome sequence of Idiomarina sp. MCCC 1A10513.</title>
        <authorList>
            <person name="Du J."/>
            <person name="Lai Q."/>
            <person name="Shao Z."/>
        </authorList>
    </citation>
    <scope>NUCLEOTIDE SEQUENCE [LARGE SCALE GENOMIC DNA]</scope>
    <source>
        <strain evidence="3 4">MCCC 1A10513</strain>
    </source>
</reference>
<feature type="domain" description="Inner membrane protein YgaP-like transmembrane" evidence="2">
    <location>
        <begin position="3"/>
        <end position="59"/>
    </location>
</feature>
<keyword evidence="1" id="KW-0812">Transmembrane</keyword>
<keyword evidence="1" id="KW-0472">Membrane</keyword>